<feature type="coiled-coil region" evidence="7">
    <location>
        <begin position="573"/>
        <end position="608"/>
    </location>
</feature>
<evidence type="ECO:0000313" key="13">
    <source>
        <dbReference type="Proteomes" id="UP000247233"/>
    </source>
</evidence>
<dbReference type="Proteomes" id="UP000247233">
    <property type="component" value="Unassembled WGS sequence"/>
</dbReference>
<dbReference type="InterPro" id="IPR046541">
    <property type="entry name" value="DUF6606"/>
</dbReference>
<feature type="domain" description="DUF3638" evidence="9">
    <location>
        <begin position="2028"/>
        <end position="2251"/>
    </location>
</feature>
<keyword evidence="3" id="KW-0645">Protease</keyword>
<evidence type="ECO:0000256" key="6">
    <source>
        <dbReference type="ARBA" id="ARBA00022807"/>
    </source>
</evidence>
<dbReference type="Pfam" id="PF20255">
    <property type="entry name" value="DUF6606"/>
    <property type="match status" value="1"/>
</dbReference>
<keyword evidence="13" id="KW-1185">Reference proteome</keyword>
<dbReference type="InterPro" id="IPR022105">
    <property type="entry name" value="DUF3645"/>
</dbReference>
<keyword evidence="4" id="KW-0833">Ubl conjugation pathway</keyword>
<dbReference type="GO" id="GO:0004843">
    <property type="term" value="F:cysteine-type deubiquitinase activity"/>
    <property type="evidence" value="ECO:0007669"/>
    <property type="project" value="UniProtKB-EC"/>
</dbReference>
<gene>
    <name evidence="12" type="ORF">BO70DRAFT_419943</name>
</gene>
<evidence type="ECO:0000256" key="7">
    <source>
        <dbReference type="SAM" id="Coils"/>
    </source>
</evidence>
<dbReference type="InterPro" id="IPR022099">
    <property type="entry name" value="DUF3638"/>
</dbReference>
<feature type="region of interest" description="Disordered" evidence="8">
    <location>
        <begin position="3122"/>
        <end position="3178"/>
    </location>
</feature>
<evidence type="ECO:0000256" key="4">
    <source>
        <dbReference type="ARBA" id="ARBA00022786"/>
    </source>
</evidence>
<dbReference type="InterPro" id="IPR027417">
    <property type="entry name" value="P-loop_NTPase"/>
</dbReference>
<dbReference type="InterPro" id="IPR051346">
    <property type="entry name" value="OTU_Deubiquitinase"/>
</dbReference>
<reference evidence="12 13" key="1">
    <citation type="submission" date="2016-12" db="EMBL/GenBank/DDBJ databases">
        <title>The genomes of Aspergillus section Nigri reveals drivers in fungal speciation.</title>
        <authorList>
            <consortium name="DOE Joint Genome Institute"/>
            <person name="Vesth T.C."/>
            <person name="Nybo J."/>
            <person name="Theobald S."/>
            <person name="Brandl J."/>
            <person name="Frisvad J.C."/>
            <person name="Nielsen K.F."/>
            <person name="Lyhne E.K."/>
            <person name="Kogle M.E."/>
            <person name="Kuo A."/>
            <person name="Riley R."/>
            <person name="Clum A."/>
            <person name="Nolan M."/>
            <person name="Lipzen A."/>
            <person name="Salamov A."/>
            <person name="Henrissat B."/>
            <person name="Wiebenga A."/>
            <person name="De Vries R.P."/>
            <person name="Grigoriev I.V."/>
            <person name="Mortensen U.H."/>
            <person name="Andersen M.R."/>
            <person name="Baker S.E."/>
        </authorList>
    </citation>
    <scope>NUCLEOTIDE SEQUENCE [LARGE SCALE GENOMIC DNA]</scope>
    <source>
        <strain evidence="12 13">CBS 117.55</strain>
    </source>
</reference>
<evidence type="ECO:0000259" key="10">
    <source>
        <dbReference type="Pfam" id="PF12359"/>
    </source>
</evidence>
<dbReference type="PANTHER" id="PTHR13367:SF33">
    <property type="entry name" value="P-LOOP CONTAINING NUCLEOSIDE TRIPHOSPHATE HYDROLASE PROTEIN"/>
    <property type="match status" value="1"/>
</dbReference>
<dbReference type="EMBL" id="MSFL01000005">
    <property type="protein sequence ID" value="PWY88271.1"/>
    <property type="molecule type" value="Genomic_DNA"/>
</dbReference>
<feature type="compositionally biased region" description="Basic and acidic residues" evidence="8">
    <location>
        <begin position="3149"/>
        <end position="3164"/>
    </location>
</feature>
<accession>A0A317WRC3</accession>
<organism evidence="12 13">
    <name type="scientific">Aspergillus heteromorphus CBS 117.55</name>
    <dbReference type="NCBI Taxonomy" id="1448321"/>
    <lineage>
        <taxon>Eukaryota</taxon>
        <taxon>Fungi</taxon>
        <taxon>Dikarya</taxon>
        <taxon>Ascomycota</taxon>
        <taxon>Pezizomycotina</taxon>
        <taxon>Eurotiomycetes</taxon>
        <taxon>Eurotiomycetidae</taxon>
        <taxon>Eurotiales</taxon>
        <taxon>Aspergillaceae</taxon>
        <taxon>Aspergillus</taxon>
        <taxon>Aspergillus subgen. Circumdati</taxon>
    </lineage>
</organism>
<protein>
    <recommendedName>
        <fullName evidence="2">ubiquitinyl hydrolase 1</fullName>
        <ecNumber evidence="2">3.4.19.12</ecNumber>
    </recommendedName>
</protein>
<dbReference type="STRING" id="1448321.A0A317WRC3"/>
<feature type="domain" description="DUF3645" evidence="10">
    <location>
        <begin position="2370"/>
        <end position="2402"/>
    </location>
</feature>
<dbReference type="EC" id="3.4.19.12" evidence="2"/>
<evidence type="ECO:0000256" key="5">
    <source>
        <dbReference type="ARBA" id="ARBA00022801"/>
    </source>
</evidence>
<dbReference type="RefSeq" id="XP_025401807.1">
    <property type="nucleotide sequence ID" value="XM_025547501.1"/>
</dbReference>
<proteinExistence type="predicted"/>
<feature type="domain" description="DUF6606" evidence="11">
    <location>
        <begin position="11"/>
        <end position="283"/>
    </location>
</feature>
<feature type="compositionally biased region" description="Acidic residues" evidence="8">
    <location>
        <begin position="3126"/>
        <end position="3148"/>
    </location>
</feature>
<feature type="compositionally biased region" description="Polar residues" evidence="8">
    <location>
        <begin position="1825"/>
        <end position="1843"/>
    </location>
</feature>
<evidence type="ECO:0000256" key="3">
    <source>
        <dbReference type="ARBA" id="ARBA00022670"/>
    </source>
</evidence>
<dbReference type="SUPFAM" id="SSF52540">
    <property type="entry name" value="P-loop containing nucleoside triphosphate hydrolases"/>
    <property type="match status" value="1"/>
</dbReference>
<comment type="caution">
    <text evidence="12">The sequence shown here is derived from an EMBL/GenBank/DDBJ whole genome shotgun (WGS) entry which is preliminary data.</text>
</comment>
<feature type="compositionally biased region" description="Acidic residues" evidence="8">
    <location>
        <begin position="3165"/>
        <end position="3178"/>
    </location>
</feature>
<evidence type="ECO:0000256" key="2">
    <source>
        <dbReference type="ARBA" id="ARBA00012759"/>
    </source>
</evidence>
<evidence type="ECO:0000256" key="8">
    <source>
        <dbReference type="SAM" id="MobiDB-lite"/>
    </source>
</evidence>
<dbReference type="GeneID" id="37069738"/>
<sequence length="3178" mass="359597">MPSPRVLADTFRHVALPPKLPGKQDKDPTEVDGELITRLRHAIQDLTSATDEEAKGVWSSIDQTLGTFCTVNNDGMVNKAALLGAFGKLRPGNAVIVYVAEQNAALLIRCPRGEECDDIIIEAFETSSRMEQALAAKGALVWDFPSSAVSLPMEEFRNSGFQDSLCDFLENASTEALDEFAAKTRKAGKEVVENRDTVDPSLITDFLMTLLEVNGSRICPPLLRKRVKDDVCWDNSELPWRRSPSWLVLRVCLQRVLYLRLGSELGRLFYKALMCVVMARLLRDTVHIGALTPEDWGWLRSKLCRRLAKLEAEKVNSPSSVQDMHTRLVKTLEPIFEQCIDAAQMAIEKSWEAFKRETQRKIPLLPSRAEESDYRLSLPNSLAYLQDILKDPWISTQKITNVDPALVVESARGSTTQQFSSILTRYTLLAELELGLESGTRKIPVSKDAAEGVCIQIADKIGHYMATVADTYVEDPEQLGLFILNLFDLWVYLDKCATVAYPLLTEYHTGFPPELLDVLLVSRLADLKRLQNVQTYLHKRCTGAVKAKMTIFADPCPGCLADRYLDLPIGNNLAELQERIETASLAAREQKVLELFKLKKEYDSLKEKEMGNPCTQKRKDDGTHDIRGCTHCYYVRCRGRMTIDIHEDFLPPNTNMAEKRAIVFELGIPKAFSAYRTITWEITNKLSTLTSFKSGREPEILLHEYSLLADHRKAGSSPSLSLASSTKSHLNTHFKTKRLPTSTDSVLRPLGLTFFYYDTGRKLWAKDKPPLLTLAHHFTLSLPKTLPFSELYSCSSFSPDGAGPSSYEAVANIPDCPSSVTVHEFMAHQTLMAGRNRRWLSILTELGSSNLNLGLHDTMVLFRHLALQAGPGLRDNPLRVVHAIFKDSEFCKRLIEQLDQHVSIAAQNWRETTYMDTILTLAIQVCNLGSRKSSKAADGLLLRIRRITLQWIEHIKNENQTVLQVDAAERAANYRFLASLLCRRTFSPQSFSGQPLTMEGVQCFVEATLAMQESVIGDVSKFNKSTLSMLSRDIKMCVRIRAMVQAAVEVYPEGITGAIDRVFPGSISRSYSPWRHLPHPHECWITATVRCANERMVQQEIHFHILEGHILVDGIPLGKLPSDISNSETLKELFGNQRLFAFPSNLPGMNYALAIDKEGYQIHLGYRGNDLIIRACKDMSILEYVPRSVFGRGRSLDLPEPLVFGCVHWIDLRTGILEARRMPVIWKERPGNWRVNVPSRKAQRKHSLLVDPHSTLATIIGKAFLHFEHSSRLTIYQPRCNPLSVEMKYMNISFHVNKKQLLQCKELGAELDPNQDAGTLYGLQSMLVLRNVSNRSQRSLIMTLGDIEYRRHGIHVLVRKMNDNSFGRYMIDDVLGRLSCPAERRLQYTKAQLHAFTSFVLPDLLTGRTGAEEALACLHSGGCQPWTPLNQASVDLLQTISHLTPTRRYYPRDMRSQQLIEWDEKLTVSIQNEEYQSAIESILSRSKRLSLFDATAAPAAMEVTFNEVHLRERARWRRSIYARSSNMCRVKVNTPDKVYSPAGTCFSDRASNVLEIVSLLRERPFAIRTTRNLSGILQKWPYIGGYMTKFTPLDLETTLSADLAVEWGGLVRFCRECGPQDSHYLMFHLGLMAYKNAVDMDAMRVLAAFSILSDLKELPLPSYPSFEGFPDTEKPDFDSLLALIKPFWKEYAEPSSSKGERSAAEVYEMERARNKHDWCCENASNDLATFILQQWPCAEPSVSGFSSQFLEIAGAHEIISREWLRRYKNLQLMNHIVGIQEVLNNHEAERNHWKAFAAPQATEVFRTRVLQLQDVTMRLERGLPKSQSGSHSSLRFDHNTFTSDPLGEIDPNTGMRRRRMYPKEVTEIEQIVDRIANSGCSVRSTYGQDLQLSIDALKKKRRDQRKIHTAYPRLGGEFEEGMSIYFNEIRRARVELRRSYILIYDRLSARDAQSRWLQEGRLWGCVTPVTVLEQLRSVSSFDLGPNMKQAIVSYALDIVKLQRLIRMKESFTKRDQSGLDQEQSHCDHAVWDYMMHPDWIILEIDANMQIRQDQVTVAMEMVSPSSNSNSVLQMNMGQGKTSVIMPMVASALADGKILNRLLVPKALIAQTAQILQARLGGLVGRSLVHIPFSRRTPTTPQVLQEYRALHEDMLKSSGIVLGVPEHSLSFKLSGLQQVSDMKLPEAVKMVAIQTWLDKVGRDILDECDFTLAVKTQLIYPSGSQLVVDGHPDRWEVIMAVLELVAQHLRDLARELPQSIDLVERTATAFPIAYLLRKDVEVVLAERIAEDVCLGRGAILPVRIWDAAEIDVIKQFICQDTLDESVGERAEYLLRDAPKVRKRAHLIRGLLVHRILLLCLKKRWNVQYGLHPDRDPMAVPFHAKGVPSEHAEWGHPDVAILFTCLAFYHQGLNQSQCRESLQAILRSDDPATEYDRWTQGSTALPEALRHWNIINVDDEGQVREIWLNLRHSIMVINHFLRHFVFPVHAKQFAIKLQTSGWDVPMFSNSVSKAHNPKIKRSGLTTGFSGTNDNRRLLPLTIEQHDLPELSYTNAEVLTYLLQQRNRGYRPAVLNGRRLSEEQLLMELKQSKIRVLIDAGAFILEMDNQTLVKAWLAVDHEAQAAVYFGADNKAWVQYQNGLNTPLLATPFADDMSECLIYLDEAHTRGTDLKLPANAVGALTLGLNQTKDHTVQAAMRLRQLGTTQSIVFISPPEVHQSIMDTCEKGPGDSIDSSDVIYWLLHQTCANNKDLEPLFFAQGVDFCRRVQAAEKNTNFLHDFSHRTAYMQVLQQPEQQTLEQLYKPLASGANDTGVGAESNSQPLEGKVAGFMKALRERHRQTHTTSTSIVSSALEEVEQEREVAYEIEEERQVQRPQKLDPHKFPGLHPSLEQFAKTGTLKELGVVDAALAVDLTKLGRKYGVRSAAFLTRLYVSAEFRLTVKLKHAEKRDDHLRPVNWILCNVKTETAVILIPEEAELLIPIMRTSPARSMHLLTYAAPVTKRMLHFNSLTYHAVPSLPAQHTFSPRLTFEVGIFAGRLYFKYSEYEFILQQLGLTSARPSDSLGNRMAFLQEWLALRRQGQDISHTPMGYVCERRNLRADHPFFAIADPVNGGGILQSSGFVAESRDEEEFDSGEDDTGLQENEDGDGGDDHFEEVKGYTRGEVGDEADDDEEDDEED</sequence>
<dbReference type="VEuPathDB" id="FungiDB:BO70DRAFT_419943"/>
<feature type="region of interest" description="Disordered" evidence="8">
    <location>
        <begin position="1822"/>
        <end position="1854"/>
    </location>
</feature>
<evidence type="ECO:0000259" key="9">
    <source>
        <dbReference type="Pfam" id="PF12340"/>
    </source>
</evidence>
<comment type="catalytic activity">
    <reaction evidence="1">
        <text>Thiol-dependent hydrolysis of ester, thioester, amide, peptide and isopeptide bonds formed by the C-terminal Gly of ubiquitin (a 76-residue protein attached to proteins as an intracellular targeting signal).</text>
        <dbReference type="EC" id="3.4.19.12"/>
    </reaction>
</comment>
<dbReference type="PANTHER" id="PTHR13367">
    <property type="entry name" value="UBIQUITIN THIOESTERASE"/>
    <property type="match status" value="1"/>
</dbReference>
<dbReference type="Pfam" id="PF12359">
    <property type="entry name" value="DUF3645"/>
    <property type="match status" value="1"/>
</dbReference>
<evidence type="ECO:0000313" key="12">
    <source>
        <dbReference type="EMBL" id="PWY88271.1"/>
    </source>
</evidence>
<keyword evidence="6" id="KW-0788">Thiol protease</keyword>
<dbReference type="OrthoDB" id="3182339at2759"/>
<dbReference type="GO" id="GO:0006508">
    <property type="term" value="P:proteolysis"/>
    <property type="evidence" value="ECO:0007669"/>
    <property type="project" value="UniProtKB-KW"/>
</dbReference>
<evidence type="ECO:0000256" key="1">
    <source>
        <dbReference type="ARBA" id="ARBA00000707"/>
    </source>
</evidence>
<evidence type="ECO:0000259" key="11">
    <source>
        <dbReference type="Pfam" id="PF20255"/>
    </source>
</evidence>
<keyword evidence="5" id="KW-0378">Hydrolase</keyword>
<keyword evidence="7" id="KW-0175">Coiled coil</keyword>
<name>A0A317WRC3_9EURO</name>
<dbReference type="Pfam" id="PF12340">
    <property type="entry name" value="DUF3638"/>
    <property type="match status" value="1"/>
</dbReference>